<sequence>MSDNLTEQLIVQLPTGRSDDDLELRYQLEEAIDAALTEEDLGELDGGDIGTGTMNVFAYVRPEQWQEALAVVRGVLSELELTEHALIARRNTMDEDAEPEIVWPEGSERDFAY</sequence>
<dbReference type="EMBL" id="JACHMN010000003">
    <property type="protein sequence ID" value="MBB5872628.1"/>
    <property type="molecule type" value="Genomic_DNA"/>
</dbReference>
<accession>A0A841BYR3</accession>
<proteinExistence type="predicted"/>
<dbReference type="RefSeq" id="WP_184842563.1">
    <property type="nucleotide sequence ID" value="NZ_JACHMN010000003.1"/>
</dbReference>
<comment type="caution">
    <text evidence="1">The sequence shown here is derived from an EMBL/GenBank/DDBJ whole genome shotgun (WGS) entry which is preliminary data.</text>
</comment>
<dbReference type="AlphaFoldDB" id="A0A841BYR3"/>
<evidence type="ECO:0000313" key="2">
    <source>
        <dbReference type="Proteomes" id="UP000587527"/>
    </source>
</evidence>
<organism evidence="1 2">
    <name type="scientific">Allocatelliglobosispora scoriae</name>
    <dbReference type="NCBI Taxonomy" id="643052"/>
    <lineage>
        <taxon>Bacteria</taxon>
        <taxon>Bacillati</taxon>
        <taxon>Actinomycetota</taxon>
        <taxon>Actinomycetes</taxon>
        <taxon>Micromonosporales</taxon>
        <taxon>Micromonosporaceae</taxon>
        <taxon>Allocatelliglobosispora</taxon>
    </lineage>
</organism>
<name>A0A841BYR3_9ACTN</name>
<protein>
    <submittedName>
        <fullName evidence="1">Uncharacterized protein</fullName>
    </submittedName>
</protein>
<reference evidence="1 2" key="1">
    <citation type="submission" date="2020-08" db="EMBL/GenBank/DDBJ databases">
        <title>Sequencing the genomes of 1000 actinobacteria strains.</title>
        <authorList>
            <person name="Klenk H.-P."/>
        </authorList>
    </citation>
    <scope>NUCLEOTIDE SEQUENCE [LARGE SCALE GENOMIC DNA]</scope>
    <source>
        <strain evidence="1 2">DSM 45362</strain>
    </source>
</reference>
<dbReference type="Proteomes" id="UP000587527">
    <property type="component" value="Unassembled WGS sequence"/>
</dbReference>
<gene>
    <name evidence="1" type="ORF">F4553_006062</name>
</gene>
<keyword evidence="2" id="KW-1185">Reference proteome</keyword>
<evidence type="ECO:0000313" key="1">
    <source>
        <dbReference type="EMBL" id="MBB5872628.1"/>
    </source>
</evidence>